<feature type="transmembrane region" description="Helical" evidence="2">
    <location>
        <begin position="50"/>
        <end position="70"/>
    </location>
</feature>
<reference evidence="4" key="1">
    <citation type="journal article" date="2019" name="Int. J. Syst. Evol. Microbiol.">
        <title>The Global Catalogue of Microorganisms (GCM) 10K type strain sequencing project: providing services to taxonomists for standard genome sequencing and annotation.</title>
        <authorList>
            <consortium name="The Broad Institute Genomics Platform"/>
            <consortium name="The Broad Institute Genome Sequencing Center for Infectious Disease"/>
            <person name="Wu L."/>
            <person name="Ma J."/>
        </authorList>
    </citation>
    <scope>NUCLEOTIDE SEQUENCE [LARGE SCALE GENOMIC DNA]</scope>
    <source>
        <strain evidence="4">KCTC 42281</strain>
    </source>
</reference>
<evidence type="ECO:0000313" key="4">
    <source>
        <dbReference type="Proteomes" id="UP001595613"/>
    </source>
</evidence>
<protein>
    <submittedName>
        <fullName evidence="3">Uncharacterized protein</fullName>
    </submittedName>
</protein>
<gene>
    <name evidence="3" type="ORF">ACFOOL_01270</name>
</gene>
<keyword evidence="4" id="KW-1185">Reference proteome</keyword>
<comment type="caution">
    <text evidence="3">The sequence shown here is derived from an EMBL/GenBank/DDBJ whole genome shotgun (WGS) entry which is preliminary data.</text>
</comment>
<keyword evidence="2" id="KW-0472">Membrane</keyword>
<accession>A0ABV7WX70</accession>
<dbReference type="Proteomes" id="UP001595613">
    <property type="component" value="Unassembled WGS sequence"/>
</dbReference>
<feature type="region of interest" description="Disordered" evidence="1">
    <location>
        <begin position="80"/>
        <end position="99"/>
    </location>
</feature>
<evidence type="ECO:0000256" key="1">
    <source>
        <dbReference type="SAM" id="MobiDB-lite"/>
    </source>
</evidence>
<dbReference type="RefSeq" id="WP_380094152.1">
    <property type="nucleotide sequence ID" value="NZ_JBHRYD010000001.1"/>
</dbReference>
<keyword evidence="2" id="KW-1133">Transmembrane helix</keyword>
<keyword evidence="2" id="KW-0812">Transmembrane</keyword>
<sequence>MHISTSPRRKTFRLVALLGALSVGLGTAAALIAGVSPARAAHFAGQPDTQVAVFMVPLTLLLLVLLFEVARFVRRGTLPAQSPARRVRSTDWSSGRARD</sequence>
<evidence type="ECO:0000313" key="3">
    <source>
        <dbReference type="EMBL" id="MFC3703381.1"/>
    </source>
</evidence>
<name>A0ABV7WX70_9HYPH</name>
<proteinExistence type="predicted"/>
<evidence type="ECO:0000256" key="2">
    <source>
        <dbReference type="SAM" id="Phobius"/>
    </source>
</evidence>
<organism evidence="3 4">
    <name type="scientific">Devosia honganensis</name>
    <dbReference type="NCBI Taxonomy" id="1610527"/>
    <lineage>
        <taxon>Bacteria</taxon>
        <taxon>Pseudomonadati</taxon>
        <taxon>Pseudomonadota</taxon>
        <taxon>Alphaproteobacteria</taxon>
        <taxon>Hyphomicrobiales</taxon>
        <taxon>Devosiaceae</taxon>
        <taxon>Devosia</taxon>
    </lineage>
</organism>
<dbReference type="EMBL" id="JBHRYD010000001">
    <property type="protein sequence ID" value="MFC3703381.1"/>
    <property type="molecule type" value="Genomic_DNA"/>
</dbReference>